<name>A0A2C8AWJ0_9ACTN</name>
<accession>A0A2C8AWJ0</accession>
<gene>
    <name evidence="1" type="ORF">PFR_JS23_38</name>
</gene>
<evidence type="ECO:0000313" key="2">
    <source>
        <dbReference type="Proteomes" id="UP000250080"/>
    </source>
</evidence>
<dbReference type="Proteomes" id="UP000250080">
    <property type="component" value="Chromosome I"/>
</dbReference>
<proteinExistence type="predicted"/>
<organism evidence="1 2">
    <name type="scientific">Propionibacterium freudenreichii</name>
    <dbReference type="NCBI Taxonomy" id="1744"/>
    <lineage>
        <taxon>Bacteria</taxon>
        <taxon>Bacillati</taxon>
        <taxon>Actinomycetota</taxon>
        <taxon>Actinomycetes</taxon>
        <taxon>Propionibacteriales</taxon>
        <taxon>Propionibacteriaceae</taxon>
        <taxon>Propionibacterium</taxon>
    </lineage>
</organism>
<protein>
    <submittedName>
        <fullName evidence="1">Uncharacterized protein</fullName>
    </submittedName>
</protein>
<sequence>MLRRRAGLEMDDSAGVIGLAGPTTQVRGWTFRIPVNAVRREMSPA</sequence>
<dbReference type="EMBL" id="LT618793">
    <property type="protein sequence ID" value="SCQ73861.1"/>
    <property type="molecule type" value="Genomic_DNA"/>
</dbReference>
<evidence type="ECO:0000313" key="1">
    <source>
        <dbReference type="EMBL" id="SCQ73861.1"/>
    </source>
</evidence>
<reference evidence="1 2" key="1">
    <citation type="submission" date="2016-09" db="EMBL/GenBank/DDBJ databases">
        <authorList>
            <person name="Laine KS P."/>
        </authorList>
    </citation>
    <scope>NUCLEOTIDE SEQUENCE [LARGE SCALE GENOMIC DNA]</scope>
    <source>
        <strain evidence="1">PFRJS-23</strain>
    </source>
</reference>
<dbReference type="AlphaFoldDB" id="A0A2C8AWJ0"/>